<keyword evidence="10" id="KW-0066">ATP synthesis</keyword>
<evidence type="ECO:0000256" key="1">
    <source>
        <dbReference type="ARBA" id="ARBA00004370"/>
    </source>
</evidence>
<accession>A0A2H0XCJ2</accession>
<proteinExistence type="inferred from homology"/>
<keyword evidence="8" id="KW-0472">Membrane</keyword>
<keyword evidence="6" id="KW-0067">ATP-binding</keyword>
<evidence type="ECO:0000256" key="6">
    <source>
        <dbReference type="ARBA" id="ARBA00022840"/>
    </source>
</evidence>
<dbReference type="Gene3D" id="3.40.50.12240">
    <property type="match status" value="1"/>
</dbReference>
<comment type="subcellular location">
    <subcellularLocation>
        <location evidence="1">Membrane</location>
    </subcellularLocation>
</comment>
<keyword evidence="7" id="KW-0406">Ion transport</keyword>
<evidence type="ECO:0000256" key="5">
    <source>
        <dbReference type="ARBA" id="ARBA00022781"/>
    </source>
</evidence>
<sequence>MLKYGYKNYTQEDFTRFLDQTNEVGYVESLNYPITKVRGLPTVKPREVILFESGVIGQTMSMDENTVDIVLLSHNPPSIGERVCKTNCQLEVGVGIYLLGHTVDPLGQNMYKELEEFVPERYLPIDPKPAGIEKRVKINQYLETGVSVVDMLVPLGKGQRELVIGDRKTGKTDFILQTMLNQAKQGTLCVYAGIGKNALDIKKIEKFIATNKIKDKCVIVASYSSDPSAIVYLTPYSAMTISEYFMETGNDVLLILDDMTDHAKYYREMSLIAKRFPGRASYPADIFYAHSRLLERSGYFKTNKGIHALTCLPIAETVEGDITGYIQTNLMSITDGHIFFDKDLFLQGRRPAVNYFLSVTRVGRQTQTKLKWSVGRELSNFLSLLEKTQNFVHFGAEISEGIKSTLLMGEKIINGFFNQASGEVLNTNLQIFIFTLIWSQVFKEQDPQGIGKQISKIVGSYNTNADYKKRVDTIIESSTDFNGLLGVVSARHTEFI</sequence>
<comment type="caution">
    <text evidence="13">The sequence shown here is derived from an EMBL/GenBank/DDBJ whole genome shotgun (WGS) entry which is preliminary data.</text>
</comment>
<dbReference type="GO" id="GO:0043531">
    <property type="term" value="F:ADP binding"/>
    <property type="evidence" value="ECO:0007669"/>
    <property type="project" value="TreeGrafter"/>
</dbReference>
<keyword evidence="5" id="KW-0375">Hydrogen ion transport</keyword>
<dbReference type="EMBL" id="PEYU01000022">
    <property type="protein sequence ID" value="PIS22571.1"/>
    <property type="molecule type" value="Genomic_DNA"/>
</dbReference>
<evidence type="ECO:0000256" key="8">
    <source>
        <dbReference type="ARBA" id="ARBA00023136"/>
    </source>
</evidence>
<evidence type="ECO:0000256" key="10">
    <source>
        <dbReference type="ARBA" id="ARBA00023310"/>
    </source>
</evidence>
<dbReference type="InterPro" id="IPR036121">
    <property type="entry name" value="ATPase_F1/V1/A1_a/bsu_N_sf"/>
</dbReference>
<dbReference type="InterPro" id="IPR005294">
    <property type="entry name" value="ATP_synth_F1_asu"/>
</dbReference>
<evidence type="ECO:0000256" key="9">
    <source>
        <dbReference type="ARBA" id="ARBA00023196"/>
    </source>
</evidence>
<dbReference type="GO" id="GO:0045259">
    <property type="term" value="C:proton-transporting ATP synthase complex"/>
    <property type="evidence" value="ECO:0007669"/>
    <property type="project" value="UniProtKB-KW"/>
</dbReference>
<evidence type="ECO:0000256" key="3">
    <source>
        <dbReference type="ARBA" id="ARBA00022448"/>
    </source>
</evidence>
<gene>
    <name evidence="13" type="ORF">COT50_01225</name>
</gene>
<evidence type="ECO:0000256" key="4">
    <source>
        <dbReference type="ARBA" id="ARBA00022741"/>
    </source>
</evidence>
<name>A0A2H0XCJ2_UNCKA</name>
<evidence type="ECO:0000256" key="2">
    <source>
        <dbReference type="ARBA" id="ARBA00008936"/>
    </source>
</evidence>
<reference evidence="14" key="1">
    <citation type="submission" date="2017-09" db="EMBL/GenBank/DDBJ databases">
        <title>Depth-based differentiation of microbial function through sediment-hosted aquifers and enrichment of novel symbionts in the deep terrestrial subsurface.</title>
        <authorList>
            <person name="Probst A.J."/>
            <person name="Ladd B."/>
            <person name="Jarett J.K."/>
            <person name="Geller-Mcgrath D.E."/>
            <person name="Sieber C.M.K."/>
            <person name="Emerson J.B."/>
            <person name="Anantharaman K."/>
            <person name="Thomas B.C."/>
            <person name="Malmstrom R."/>
            <person name="Stieglmeier M."/>
            <person name="Klingl A."/>
            <person name="Woyke T."/>
            <person name="Ryan C.M."/>
            <person name="Banfield J.F."/>
        </authorList>
    </citation>
    <scope>NUCLEOTIDE SEQUENCE [LARGE SCALE GENOMIC DNA]</scope>
</reference>
<evidence type="ECO:0000313" key="14">
    <source>
        <dbReference type="Proteomes" id="UP000231252"/>
    </source>
</evidence>
<keyword evidence="13" id="KW-0378">Hydrolase</keyword>
<dbReference type="SUPFAM" id="SSF50615">
    <property type="entry name" value="N-terminal domain of alpha and beta subunits of F1 ATP synthase"/>
    <property type="match status" value="1"/>
</dbReference>
<dbReference type="SUPFAM" id="SSF52540">
    <property type="entry name" value="P-loop containing nucleoside triphosphate hydrolases"/>
    <property type="match status" value="1"/>
</dbReference>
<dbReference type="EC" id="3.6.3.14" evidence="13"/>
<evidence type="ECO:0000313" key="13">
    <source>
        <dbReference type="EMBL" id="PIS22571.1"/>
    </source>
</evidence>
<dbReference type="GO" id="GO:0005524">
    <property type="term" value="F:ATP binding"/>
    <property type="evidence" value="ECO:0007669"/>
    <property type="project" value="UniProtKB-KW"/>
</dbReference>
<dbReference type="InterPro" id="IPR000194">
    <property type="entry name" value="ATPase_F1/V1/A1_a/bsu_nucl-bd"/>
</dbReference>
<feature type="domain" description="ATPase F1/V1/A1 complex alpha/beta subunit nucleotide-binding" evidence="12">
    <location>
        <begin position="145"/>
        <end position="359"/>
    </location>
</feature>
<dbReference type="GO" id="GO:0046933">
    <property type="term" value="F:proton-transporting ATP synthase activity, rotational mechanism"/>
    <property type="evidence" value="ECO:0007669"/>
    <property type="project" value="InterPro"/>
</dbReference>
<protein>
    <submittedName>
        <fullName evidence="13">F0F1 ATP synthase subunit alpha</fullName>
        <ecNumber evidence="13">3.6.3.14</ecNumber>
    </submittedName>
</protein>
<evidence type="ECO:0000256" key="7">
    <source>
        <dbReference type="ARBA" id="ARBA00023065"/>
    </source>
</evidence>
<comment type="similarity">
    <text evidence="2">Belongs to the ATPase alpha/beta chains family.</text>
</comment>
<comment type="subunit">
    <text evidence="11">F-type ATPases have 2 components, CF(1) - the catalytic core - and CF(0) - the membrane proton channel. CF(1) has five subunits: alpha(3), beta(3), gamma(1), delta(1), epsilon(1). CF(0) has four main subunits: a(1), b(1), b'(1) and c(9-12).</text>
</comment>
<evidence type="ECO:0000256" key="11">
    <source>
        <dbReference type="ARBA" id="ARBA00026013"/>
    </source>
</evidence>
<evidence type="ECO:0000259" key="12">
    <source>
        <dbReference type="Pfam" id="PF00006"/>
    </source>
</evidence>
<keyword evidence="3" id="KW-0813">Transport</keyword>
<dbReference type="InterPro" id="IPR027417">
    <property type="entry name" value="P-loop_NTPase"/>
</dbReference>
<organism evidence="13 14">
    <name type="scientific">candidate division WWE3 bacterium CG08_land_8_20_14_0_20_41_10</name>
    <dbReference type="NCBI Taxonomy" id="1975085"/>
    <lineage>
        <taxon>Bacteria</taxon>
        <taxon>Katanobacteria</taxon>
    </lineage>
</organism>
<keyword evidence="9" id="KW-0139">CF(1)</keyword>
<dbReference type="PANTHER" id="PTHR48082:SF2">
    <property type="entry name" value="ATP SYNTHASE SUBUNIT ALPHA, MITOCHONDRIAL"/>
    <property type="match status" value="1"/>
</dbReference>
<keyword evidence="4" id="KW-0547">Nucleotide-binding</keyword>
<dbReference type="GO" id="GO:0016787">
    <property type="term" value="F:hydrolase activity"/>
    <property type="evidence" value="ECO:0007669"/>
    <property type="project" value="UniProtKB-KW"/>
</dbReference>
<dbReference type="AlphaFoldDB" id="A0A2H0XCJ2"/>
<dbReference type="Pfam" id="PF00006">
    <property type="entry name" value="ATP-synt_ab"/>
    <property type="match status" value="1"/>
</dbReference>
<dbReference type="PANTHER" id="PTHR48082">
    <property type="entry name" value="ATP SYNTHASE SUBUNIT ALPHA, MITOCHONDRIAL"/>
    <property type="match status" value="1"/>
</dbReference>
<dbReference type="FunFam" id="3.40.50.300:FF:002432">
    <property type="entry name" value="ATP synthase subunit alpha, mitochondrial"/>
    <property type="match status" value="1"/>
</dbReference>
<dbReference type="Proteomes" id="UP000231252">
    <property type="component" value="Unassembled WGS sequence"/>
</dbReference>